<dbReference type="SMART" id="SM00990">
    <property type="entry name" value="VRR_NUC"/>
    <property type="match status" value="1"/>
</dbReference>
<dbReference type="InterPro" id="IPR033315">
    <property type="entry name" value="Fan1-like"/>
</dbReference>
<dbReference type="Pfam" id="PF08774">
    <property type="entry name" value="VRR_NUC"/>
    <property type="match status" value="1"/>
</dbReference>
<evidence type="ECO:0000256" key="3">
    <source>
        <dbReference type="ARBA" id="ARBA00022722"/>
    </source>
</evidence>
<keyword evidence="8" id="KW-0227">DNA damage</keyword>
<evidence type="ECO:0000256" key="9">
    <source>
        <dbReference type="SAM" id="MobiDB-lite"/>
    </source>
</evidence>
<accession>A0A2N1JE42</accession>
<dbReference type="Proteomes" id="UP000232875">
    <property type="component" value="Unassembled WGS sequence"/>
</dbReference>
<keyword evidence="3 8" id="KW-0540">Nuclease</keyword>
<sequence length="895" mass="102090">MAYPYNRENIERVRRDEAEAREKERAEDARLAEVESASRIQHLRERRDTGLPSQGHINFWEEYESGKKQAETPIKDTEPIERKPRFGNASMELQPWYAAPDLRNGREKGRSEEEKEQVLAREAAHKLSHDPLQTMCAALDQRASDTKKRAWGTQPYKTETLLNERLSREAKELRRTCFFEERPVLRAQHESSDNTKTELRSADSDDLWDSFAALPDGIHGTPPLELPAPQQFGKESMYVELFQEIICTVLERENFLFTVKEQECLSSILLLPYASRYLLVRLLQRKRDWYRLDRLAYAKEVDDVQEAAKGLCQSFGMPCSPNGADDHLLCSYAQMDTEMEGGLEERIALLTLPELKEIAKRLGVARAKTRVQLVAQLLARPTNATLFSLSGPCSGRELRMTETPSHARLEKALERSMAGGCIRILPAVSALVERMTIVYYRGLPAFNSMLTSAVLSRTKKCHFPEYTIQRTPDLFENRDQVVQYAYALHLEKEMDACVDALSHSTAAVEQGIACLAAGWELWKEAVADVRKKYPDGVSSAIYPRMRFHPGWVLTRIVYKGCHCVARQGHAARERGMLRGLLAQRYFRRGQRGAWHERLAIVAAKTQRGMAKDQVLQCKREALACCQAALADPDTHLVYVFSLQQRIQRLEAQLKIPLAERHDFAHLQLRAADHVHLCGRRVGCENEAGKRSTWQGKNGQPVTVEEFCLERYAAQGFRGFHCEGRILHFLFALLMWDILFAPVPGAFETQYQREPLDLATDVFAIARRDALSSRLAHIEKTGGLDLIGAVDARERRLRTYAVACRWDCYTSEELLEIAECIGGRALALLCRLLSEEWAMRTSGFPDLCIWRYKDKQVHFAEVKSPKDRLSGNQKVWIDVLLRAGLVVRVVHVDDVH</sequence>
<comment type="catalytic activity">
    <reaction evidence="1 8">
        <text>Hydrolytically removes 5'-nucleotides successively from the 3'-hydroxy termini of 3'-hydroxy-terminated oligonucleotides.</text>
        <dbReference type="EC" id="3.1.4.1"/>
    </reaction>
</comment>
<feature type="compositionally biased region" description="Basic and acidic residues" evidence="9">
    <location>
        <begin position="64"/>
        <end position="84"/>
    </location>
</feature>
<keyword evidence="7 8" id="KW-0464">Manganese</keyword>
<dbReference type="GO" id="GO:0008409">
    <property type="term" value="F:5'-3' exonuclease activity"/>
    <property type="evidence" value="ECO:0007669"/>
    <property type="project" value="TreeGrafter"/>
</dbReference>
<dbReference type="EC" id="3.1.4.1" evidence="8"/>
<evidence type="ECO:0000256" key="1">
    <source>
        <dbReference type="ARBA" id="ARBA00000983"/>
    </source>
</evidence>
<dbReference type="GO" id="GO:0005634">
    <property type="term" value="C:nucleus"/>
    <property type="evidence" value="ECO:0007669"/>
    <property type="project" value="UniProtKB-SubCell"/>
</dbReference>
<name>A0A2N1JE42_9BASI</name>
<comment type="cofactor">
    <cofactor evidence="8">
        <name>Mg(2+)</name>
        <dbReference type="ChEBI" id="CHEBI:18420"/>
    </cofactor>
    <cofactor evidence="8">
        <name>Mn(2+)</name>
        <dbReference type="ChEBI" id="CHEBI:29035"/>
    </cofactor>
</comment>
<feature type="compositionally biased region" description="Basic and acidic residues" evidence="9">
    <location>
        <begin position="8"/>
        <end position="33"/>
    </location>
</feature>
<organism evidence="11 12">
    <name type="scientific">Malassezia vespertilionis</name>
    <dbReference type="NCBI Taxonomy" id="2020962"/>
    <lineage>
        <taxon>Eukaryota</taxon>
        <taxon>Fungi</taxon>
        <taxon>Dikarya</taxon>
        <taxon>Basidiomycota</taxon>
        <taxon>Ustilaginomycotina</taxon>
        <taxon>Malasseziomycetes</taxon>
        <taxon>Malasseziales</taxon>
        <taxon>Malasseziaceae</taxon>
        <taxon>Malassezia</taxon>
    </lineage>
</organism>
<dbReference type="InterPro" id="IPR011856">
    <property type="entry name" value="tRNA_endonuc-like_dom_sf"/>
</dbReference>
<dbReference type="GO" id="GO:0046872">
    <property type="term" value="F:metal ion binding"/>
    <property type="evidence" value="ECO:0007669"/>
    <property type="project" value="UniProtKB-KW"/>
</dbReference>
<dbReference type="PANTHER" id="PTHR15749:SF4">
    <property type="entry name" value="FANCONI-ASSOCIATED NUCLEASE 1"/>
    <property type="match status" value="1"/>
</dbReference>
<comment type="similarity">
    <text evidence="2 8">Belongs to the FAN1 family.</text>
</comment>
<dbReference type="PANTHER" id="PTHR15749">
    <property type="entry name" value="FANCONI-ASSOCIATED NUCLEASE 1"/>
    <property type="match status" value="1"/>
</dbReference>
<dbReference type="Pfam" id="PF21170">
    <property type="entry name" value="FAN1_TPR"/>
    <property type="match status" value="1"/>
</dbReference>
<proteinExistence type="inferred from homology"/>
<evidence type="ECO:0000259" key="10">
    <source>
        <dbReference type="SMART" id="SM00990"/>
    </source>
</evidence>
<evidence type="ECO:0000313" key="11">
    <source>
        <dbReference type="EMBL" id="PKI84819.1"/>
    </source>
</evidence>
<evidence type="ECO:0000256" key="7">
    <source>
        <dbReference type="ARBA" id="ARBA00023211"/>
    </source>
</evidence>
<dbReference type="InterPro" id="IPR049126">
    <property type="entry name" value="FAN1-like_TPR"/>
</dbReference>
<keyword evidence="8" id="KW-0539">Nucleus</keyword>
<keyword evidence="5 8" id="KW-0378">Hydrolase</keyword>
<dbReference type="GO" id="GO:0004528">
    <property type="term" value="F:phosphodiesterase I activity"/>
    <property type="evidence" value="ECO:0007669"/>
    <property type="project" value="UniProtKB-EC"/>
</dbReference>
<evidence type="ECO:0000256" key="8">
    <source>
        <dbReference type="RuleBase" id="RU365033"/>
    </source>
</evidence>
<evidence type="ECO:0000256" key="4">
    <source>
        <dbReference type="ARBA" id="ARBA00022723"/>
    </source>
</evidence>
<evidence type="ECO:0000256" key="2">
    <source>
        <dbReference type="ARBA" id="ARBA00005533"/>
    </source>
</evidence>
<dbReference type="OrthoDB" id="258143at2759"/>
<evidence type="ECO:0000256" key="5">
    <source>
        <dbReference type="ARBA" id="ARBA00022801"/>
    </source>
</evidence>
<keyword evidence="12" id="KW-1185">Reference proteome</keyword>
<protein>
    <recommendedName>
        <fullName evidence="8">Fanconi-associated nuclease</fullName>
        <ecNumber evidence="8">3.1.4.1</ecNumber>
    </recommendedName>
</protein>
<feature type="domain" description="VRR-NUC" evidence="10">
    <location>
        <begin position="777"/>
        <end position="893"/>
    </location>
</feature>
<reference evidence="11 12" key="1">
    <citation type="submission" date="2017-10" db="EMBL/GenBank/DDBJ databases">
        <title>A novel species of cold-tolerant Malassezia isolated from bats.</title>
        <authorList>
            <person name="Lorch J.M."/>
            <person name="Palmer J.M."/>
            <person name="Vanderwolf K.J."/>
            <person name="Schmidt K.Z."/>
            <person name="Verant M.L."/>
            <person name="Weller T.J."/>
            <person name="Blehert D.S."/>
        </authorList>
    </citation>
    <scope>NUCLEOTIDE SEQUENCE [LARGE SCALE GENOMIC DNA]</scope>
    <source>
        <strain evidence="11 12">NWHC:44797-103</strain>
    </source>
</reference>
<dbReference type="Pfam" id="PF21315">
    <property type="entry name" value="FAN1_HTH"/>
    <property type="match status" value="1"/>
</dbReference>
<dbReference type="GO" id="GO:0036297">
    <property type="term" value="P:interstrand cross-link repair"/>
    <property type="evidence" value="ECO:0007669"/>
    <property type="project" value="InterPro"/>
</dbReference>
<dbReference type="AlphaFoldDB" id="A0A2N1JE42"/>
<dbReference type="InterPro" id="IPR014883">
    <property type="entry name" value="VRR_NUC"/>
</dbReference>
<dbReference type="STRING" id="2020962.A0A2N1JE42"/>
<comment type="subcellular location">
    <subcellularLocation>
        <location evidence="8">Nucleus</location>
    </subcellularLocation>
</comment>
<dbReference type="GO" id="GO:0070336">
    <property type="term" value="F:flap-structured DNA binding"/>
    <property type="evidence" value="ECO:0007669"/>
    <property type="project" value="TreeGrafter"/>
</dbReference>
<keyword evidence="4 8" id="KW-0479">Metal-binding</keyword>
<dbReference type="InterPro" id="IPR049125">
    <property type="entry name" value="FAN1-like_WH"/>
</dbReference>
<keyword evidence="6 8" id="KW-0460">Magnesium</keyword>
<dbReference type="EMBL" id="KZ454988">
    <property type="protein sequence ID" value="PKI84819.1"/>
    <property type="molecule type" value="Genomic_DNA"/>
</dbReference>
<feature type="region of interest" description="Disordered" evidence="9">
    <location>
        <begin position="1"/>
        <end position="91"/>
    </location>
</feature>
<keyword evidence="8" id="KW-0234">DNA repair</keyword>
<dbReference type="Gene3D" id="3.40.1350.10">
    <property type="match status" value="1"/>
</dbReference>
<dbReference type="CDD" id="cd22326">
    <property type="entry name" value="FAN1-like"/>
    <property type="match status" value="1"/>
</dbReference>
<dbReference type="GO" id="GO:0017108">
    <property type="term" value="F:5'-flap endonuclease activity"/>
    <property type="evidence" value="ECO:0007669"/>
    <property type="project" value="TreeGrafter"/>
</dbReference>
<gene>
    <name evidence="11" type="ORF">MVES_000878</name>
</gene>
<evidence type="ECO:0000256" key="6">
    <source>
        <dbReference type="ARBA" id="ARBA00022842"/>
    </source>
</evidence>
<comment type="function">
    <text evidence="8">Nuclease required for the repair of DNA interstrand cross-links (ICL). Acts as a 5'-3' exonuclease that anchors at a cut end of DNA and cleaves DNA successively at every third nucleotide, allowing to excise an ICL from one strand through flanking incisions.</text>
</comment>
<dbReference type="InterPro" id="IPR049132">
    <property type="entry name" value="FAN1-like_euk"/>
</dbReference>
<evidence type="ECO:0000313" key="12">
    <source>
        <dbReference type="Proteomes" id="UP000232875"/>
    </source>
</evidence>